<dbReference type="EMBL" id="QKWP01000218">
    <property type="protein sequence ID" value="RIB24405.1"/>
    <property type="molecule type" value="Genomic_DNA"/>
</dbReference>
<evidence type="ECO:0000313" key="1">
    <source>
        <dbReference type="EMBL" id="RIB24405.1"/>
    </source>
</evidence>
<name>A0A397VPG6_9GLOM</name>
<protein>
    <submittedName>
        <fullName evidence="1">Uncharacterized protein</fullName>
    </submittedName>
</protein>
<accession>A0A397VPG6</accession>
<comment type="caution">
    <text evidence="1">The sequence shown here is derived from an EMBL/GenBank/DDBJ whole genome shotgun (WGS) entry which is preliminary data.</text>
</comment>
<reference evidence="1 2" key="1">
    <citation type="submission" date="2018-06" db="EMBL/GenBank/DDBJ databases">
        <title>Comparative genomics reveals the genomic features of Rhizophagus irregularis, R. cerebriforme, R. diaphanum and Gigaspora rosea, and their symbiotic lifestyle signature.</title>
        <authorList>
            <person name="Morin E."/>
            <person name="San Clemente H."/>
            <person name="Chen E.C.H."/>
            <person name="De La Providencia I."/>
            <person name="Hainaut M."/>
            <person name="Kuo A."/>
            <person name="Kohler A."/>
            <person name="Murat C."/>
            <person name="Tang N."/>
            <person name="Roy S."/>
            <person name="Loubradou J."/>
            <person name="Henrissat B."/>
            <person name="Grigoriev I.V."/>
            <person name="Corradi N."/>
            <person name="Roux C."/>
            <person name="Martin F.M."/>
        </authorList>
    </citation>
    <scope>NUCLEOTIDE SEQUENCE [LARGE SCALE GENOMIC DNA]</scope>
    <source>
        <strain evidence="1 2">DAOM 194757</strain>
    </source>
</reference>
<keyword evidence="2" id="KW-1185">Reference proteome</keyword>
<dbReference type="AlphaFoldDB" id="A0A397VPG6"/>
<organism evidence="1 2">
    <name type="scientific">Gigaspora rosea</name>
    <dbReference type="NCBI Taxonomy" id="44941"/>
    <lineage>
        <taxon>Eukaryota</taxon>
        <taxon>Fungi</taxon>
        <taxon>Fungi incertae sedis</taxon>
        <taxon>Mucoromycota</taxon>
        <taxon>Glomeromycotina</taxon>
        <taxon>Glomeromycetes</taxon>
        <taxon>Diversisporales</taxon>
        <taxon>Gigasporaceae</taxon>
        <taxon>Gigaspora</taxon>
    </lineage>
</organism>
<dbReference type="Proteomes" id="UP000266673">
    <property type="component" value="Unassembled WGS sequence"/>
</dbReference>
<proteinExistence type="predicted"/>
<gene>
    <name evidence="1" type="ORF">C2G38_2031902</name>
</gene>
<evidence type="ECO:0000313" key="2">
    <source>
        <dbReference type="Proteomes" id="UP000266673"/>
    </source>
</evidence>
<sequence length="315" mass="35756">MGLVATVPNTTMHYYKIYGLKAAADIQLQQHTSDLLRTINYPLFYTSPLKICYQQLQNDATANLSILTSDPTFATGESNTTTAKTIKLLHEHSITLHNNNIQWPFPLPQAGTTINLILNNLSRSVRLKHNLNKYGLYFVEQFTNNSYTAFLTWRQVHHTIQKIPRKRAPGWFTKLTDEIVAATSIHNHLIMLNPFTLPVFNSTKSPWIYHIPKNTFGKHSKTSNGKIIYRHWTLSPVTPGKIIKCKGCPETQKGKSTCYITAPVSMITNLQVDRQKHIHTNISDLQSALRNLNPSDTSPIIFTGHLFHKDVSPNE</sequence>